<sequence length="191" mass="22084">MNTVNKRIESFEGLMGDKISNEFKKWLADNGFFTQPASTKYHGAYEGGLFDHSYEVTQVLLDMTQRLDLKWQRPESPYIVGMFHDLCKIDNYITIVDDPGETMMGTGTQKGKEVHFEYNPNVILKGHGDKSVMSLSQFMTLTEEEMLCIRFHMGAYEGQDQWDNYDKAIRKYETVLFTHTADMYASKVKNT</sequence>
<dbReference type="Gene3D" id="1.10.3210.10">
    <property type="entry name" value="Hypothetical protein af1432"/>
    <property type="match status" value="1"/>
</dbReference>
<protein>
    <submittedName>
        <fullName evidence="1">Putative HD superfamily hydrolase</fullName>
    </submittedName>
</protein>
<evidence type="ECO:0000313" key="1">
    <source>
        <dbReference type="EMBL" id="DAD79101.1"/>
    </source>
</evidence>
<dbReference type="SUPFAM" id="SSF109604">
    <property type="entry name" value="HD-domain/PDEase-like"/>
    <property type="match status" value="1"/>
</dbReference>
<dbReference type="GO" id="GO:0016787">
    <property type="term" value="F:hydrolase activity"/>
    <property type="evidence" value="ECO:0007669"/>
    <property type="project" value="UniProtKB-KW"/>
</dbReference>
<name>A0A8S5M9Y1_9CAUD</name>
<dbReference type="EMBL" id="BK014859">
    <property type="protein sequence ID" value="DAD79101.1"/>
    <property type="molecule type" value="Genomic_DNA"/>
</dbReference>
<organism evidence="1">
    <name type="scientific">Siphoviridae sp. ctsDY37</name>
    <dbReference type="NCBI Taxonomy" id="2826483"/>
    <lineage>
        <taxon>Viruses</taxon>
        <taxon>Duplodnaviria</taxon>
        <taxon>Heunggongvirae</taxon>
        <taxon>Uroviricota</taxon>
        <taxon>Caudoviricetes</taxon>
    </lineage>
</organism>
<keyword evidence="1" id="KW-0378">Hydrolase</keyword>
<reference evidence="1" key="1">
    <citation type="journal article" date="2021" name="Proc. Natl. Acad. Sci. U.S.A.">
        <title>A Catalog of Tens of Thousands of Viruses from Human Metagenomes Reveals Hidden Associations with Chronic Diseases.</title>
        <authorList>
            <person name="Tisza M.J."/>
            <person name="Buck C.B."/>
        </authorList>
    </citation>
    <scope>NUCLEOTIDE SEQUENCE</scope>
    <source>
        <strain evidence="1">CtsDY37</strain>
    </source>
</reference>
<accession>A0A8S5M9Y1</accession>
<proteinExistence type="predicted"/>